<proteinExistence type="predicted"/>
<dbReference type="InterPro" id="IPR043519">
    <property type="entry name" value="NT_sf"/>
</dbReference>
<sequence length="291" mass="31248">MTAIDPVAAARAVAAECARAYQDVFAERLIAAYLLGSLAYGGYAPAVSDIDLAVILTGARDSDPGTVRTTSETLRGQGSLHRKLSVFWGSLPALRDGHDDGRFPALDRLELTDHSVLLLGVDVAGQVARPATDELQLASARFAVDVLATDEVTAEFDRPCRLLTDPVWFTKAVLFPVRFLCTNTKTTGRAATNDEAVDWYLAQPRAAAQSLVRLAAWVRAGHPLDPAQAAPQLAAGLIPLYRHYVDEQTRRLHRASAPVDLVTAFTRWGQRLAGLAPTAAAPSVDTASERP</sequence>
<dbReference type="CDD" id="cd05403">
    <property type="entry name" value="NT_KNTase_like"/>
    <property type="match status" value="1"/>
</dbReference>
<dbReference type="EMBL" id="FOKG01000006">
    <property type="protein sequence ID" value="SFB23086.1"/>
    <property type="molecule type" value="Genomic_DNA"/>
</dbReference>
<dbReference type="Proteomes" id="UP000243799">
    <property type="component" value="Unassembled WGS sequence"/>
</dbReference>
<dbReference type="SUPFAM" id="SSF81301">
    <property type="entry name" value="Nucleotidyltransferase"/>
    <property type="match status" value="1"/>
</dbReference>
<evidence type="ECO:0008006" key="3">
    <source>
        <dbReference type="Google" id="ProtNLM"/>
    </source>
</evidence>
<dbReference type="STRING" id="490629.SAMN05216266_106292"/>
<dbReference type="AlphaFoldDB" id="A0A1I0ZD94"/>
<reference evidence="2" key="1">
    <citation type="submission" date="2016-10" db="EMBL/GenBank/DDBJ databases">
        <authorList>
            <person name="Varghese N."/>
            <person name="Submissions S."/>
        </authorList>
    </citation>
    <scope>NUCLEOTIDE SEQUENCE [LARGE SCALE GENOMIC DNA]</scope>
    <source>
        <strain evidence="2">CGMCC 4.3568</strain>
    </source>
</reference>
<name>A0A1I0ZD94_9PSEU</name>
<dbReference type="OrthoDB" id="7058480at2"/>
<protein>
    <recommendedName>
        <fullName evidence="3">Nucleotidyltransferase domain-containing protein</fullName>
    </recommendedName>
</protein>
<gene>
    <name evidence="1" type="ORF">SAMN05216266_106292</name>
</gene>
<dbReference type="RefSeq" id="WP_091673112.1">
    <property type="nucleotide sequence ID" value="NZ_FOKG01000006.1"/>
</dbReference>
<accession>A0A1I0ZD94</accession>
<evidence type="ECO:0000313" key="1">
    <source>
        <dbReference type="EMBL" id="SFB23086.1"/>
    </source>
</evidence>
<evidence type="ECO:0000313" key="2">
    <source>
        <dbReference type="Proteomes" id="UP000243799"/>
    </source>
</evidence>
<organism evidence="1 2">
    <name type="scientific">Amycolatopsis marina</name>
    <dbReference type="NCBI Taxonomy" id="490629"/>
    <lineage>
        <taxon>Bacteria</taxon>
        <taxon>Bacillati</taxon>
        <taxon>Actinomycetota</taxon>
        <taxon>Actinomycetes</taxon>
        <taxon>Pseudonocardiales</taxon>
        <taxon>Pseudonocardiaceae</taxon>
        <taxon>Amycolatopsis</taxon>
    </lineage>
</organism>
<keyword evidence="2" id="KW-1185">Reference proteome</keyword>